<dbReference type="Proteomes" id="UP001163835">
    <property type="component" value="Unassembled WGS sequence"/>
</dbReference>
<reference evidence="1" key="1">
    <citation type="submission" date="2022-09" db="EMBL/GenBank/DDBJ databases">
        <title>A Global Phylogenomic Analysis of the Shiitake Genus Lentinula.</title>
        <authorList>
            <consortium name="DOE Joint Genome Institute"/>
            <person name="Sierra-Patev S."/>
            <person name="Min B."/>
            <person name="Naranjo-Ortiz M."/>
            <person name="Looney B."/>
            <person name="Konkel Z."/>
            <person name="Slot J.C."/>
            <person name="Sakamoto Y."/>
            <person name="Steenwyk J.L."/>
            <person name="Rokas A."/>
            <person name="Carro J."/>
            <person name="Camarero S."/>
            <person name="Ferreira P."/>
            <person name="Molpeceres G."/>
            <person name="Ruiz-Duenas F.J."/>
            <person name="Serrano A."/>
            <person name="Henrissat B."/>
            <person name="Drula E."/>
            <person name="Hughes K.W."/>
            <person name="Mata J.L."/>
            <person name="Ishikawa N.K."/>
            <person name="Vargas-Isla R."/>
            <person name="Ushijima S."/>
            <person name="Smith C.A."/>
            <person name="Ahrendt S."/>
            <person name="Andreopoulos W."/>
            <person name="He G."/>
            <person name="Labutti K."/>
            <person name="Lipzen A."/>
            <person name="Ng V."/>
            <person name="Riley R."/>
            <person name="Sandor L."/>
            <person name="Barry K."/>
            <person name="Martinez A.T."/>
            <person name="Xiao Y."/>
            <person name="Gibbons J.G."/>
            <person name="Terashima K."/>
            <person name="Grigoriev I.V."/>
            <person name="Hibbett D.S."/>
        </authorList>
    </citation>
    <scope>NUCLEOTIDE SEQUENCE</scope>
    <source>
        <strain evidence="1">TMI1499</strain>
    </source>
</reference>
<keyword evidence="2" id="KW-1185">Reference proteome</keyword>
<evidence type="ECO:0000313" key="1">
    <source>
        <dbReference type="EMBL" id="KAJ3805916.1"/>
    </source>
</evidence>
<proteinExistence type="predicted"/>
<dbReference type="EMBL" id="MU795506">
    <property type="protein sequence ID" value="KAJ3805916.1"/>
    <property type="molecule type" value="Genomic_DNA"/>
</dbReference>
<gene>
    <name evidence="1" type="ORF">F5876DRAFT_81244</name>
</gene>
<sequence>MELEATTDRPRGTTNQTRGGDSGVTSTTGDLQREHFLGASDVMTPCDLWHGYTVYMILTEPVTESLGEVSVEQFLEARVALVSSPSVGSNPKVPLFLPEQESPTSPSPNLPPLFGSVANLAIGLTGNDDELYDTEEACVGRVSVAREVVDLAAGQGIVKEELL</sequence>
<organism evidence="1 2">
    <name type="scientific">Lentinula aff. lateritia</name>
    <dbReference type="NCBI Taxonomy" id="2804960"/>
    <lineage>
        <taxon>Eukaryota</taxon>
        <taxon>Fungi</taxon>
        <taxon>Dikarya</taxon>
        <taxon>Basidiomycota</taxon>
        <taxon>Agaricomycotina</taxon>
        <taxon>Agaricomycetes</taxon>
        <taxon>Agaricomycetidae</taxon>
        <taxon>Agaricales</taxon>
        <taxon>Marasmiineae</taxon>
        <taxon>Omphalotaceae</taxon>
        <taxon>Lentinula</taxon>
    </lineage>
</organism>
<accession>A0ACC1TMH8</accession>
<protein>
    <submittedName>
        <fullName evidence="1">Uncharacterized protein</fullName>
    </submittedName>
</protein>
<comment type="caution">
    <text evidence="1">The sequence shown here is derived from an EMBL/GenBank/DDBJ whole genome shotgun (WGS) entry which is preliminary data.</text>
</comment>
<name>A0ACC1TMH8_9AGAR</name>
<evidence type="ECO:0000313" key="2">
    <source>
        <dbReference type="Proteomes" id="UP001163835"/>
    </source>
</evidence>